<evidence type="ECO:0000256" key="1">
    <source>
        <dbReference type="SAM" id="MobiDB-lite"/>
    </source>
</evidence>
<protein>
    <submittedName>
        <fullName evidence="3">Uncharacterized protein</fullName>
    </submittedName>
</protein>
<sequence>MGADLGAGREASDRFVIQRAVGKKWETVEVHGDAAGGAAAFAASVRAAPRSFLRLIRLRADPNARGEVYDWTLVSLHDPRRDAPPPRPSGQHPSGRKPGKTKGAEPVRAPVKLYVLLFLAGAALVLLWLLAGGRSR</sequence>
<dbReference type="EMBL" id="AVFL01000018">
    <property type="protein sequence ID" value="EWY38449.1"/>
    <property type="molecule type" value="Genomic_DNA"/>
</dbReference>
<dbReference type="AlphaFoldDB" id="W9GXB1"/>
<feature type="region of interest" description="Disordered" evidence="1">
    <location>
        <begin position="77"/>
        <end position="104"/>
    </location>
</feature>
<keyword evidence="2" id="KW-1133">Transmembrane helix</keyword>
<keyword evidence="4" id="KW-1185">Reference proteome</keyword>
<dbReference type="Proteomes" id="UP000019486">
    <property type="component" value="Unassembled WGS sequence"/>
</dbReference>
<organism evidence="3 4">
    <name type="scientific">Skermanella stibiiresistens SB22</name>
    <dbReference type="NCBI Taxonomy" id="1385369"/>
    <lineage>
        <taxon>Bacteria</taxon>
        <taxon>Pseudomonadati</taxon>
        <taxon>Pseudomonadota</taxon>
        <taxon>Alphaproteobacteria</taxon>
        <taxon>Rhodospirillales</taxon>
        <taxon>Azospirillaceae</taxon>
        <taxon>Skermanella</taxon>
    </lineage>
</organism>
<evidence type="ECO:0000313" key="3">
    <source>
        <dbReference type="EMBL" id="EWY38449.1"/>
    </source>
</evidence>
<name>W9GXB1_9PROT</name>
<proteinExistence type="predicted"/>
<gene>
    <name evidence="3" type="ORF">N825_13250</name>
</gene>
<evidence type="ECO:0000313" key="4">
    <source>
        <dbReference type="Proteomes" id="UP000019486"/>
    </source>
</evidence>
<reference evidence="3 4" key="1">
    <citation type="submission" date="2013-08" db="EMBL/GenBank/DDBJ databases">
        <title>The genome sequence of Skermanella stibiiresistens.</title>
        <authorList>
            <person name="Zhu W."/>
            <person name="Wang G."/>
        </authorList>
    </citation>
    <scope>NUCLEOTIDE SEQUENCE [LARGE SCALE GENOMIC DNA]</scope>
    <source>
        <strain evidence="3 4">SB22</strain>
    </source>
</reference>
<accession>W9GXB1</accession>
<feature type="transmembrane region" description="Helical" evidence="2">
    <location>
        <begin position="113"/>
        <end position="131"/>
    </location>
</feature>
<dbReference type="OrthoDB" id="7304897at2"/>
<comment type="caution">
    <text evidence="3">The sequence shown here is derived from an EMBL/GenBank/DDBJ whole genome shotgun (WGS) entry which is preliminary data.</text>
</comment>
<keyword evidence="2" id="KW-0812">Transmembrane</keyword>
<evidence type="ECO:0000256" key="2">
    <source>
        <dbReference type="SAM" id="Phobius"/>
    </source>
</evidence>
<dbReference type="RefSeq" id="WP_051512763.1">
    <property type="nucleotide sequence ID" value="NZ_AVFL01000018.1"/>
</dbReference>
<keyword evidence="2" id="KW-0472">Membrane</keyword>